<evidence type="ECO:0000313" key="1">
    <source>
        <dbReference type="EMBL" id="KAF6387372.1"/>
    </source>
</evidence>
<reference evidence="1 2" key="1">
    <citation type="journal article" date="2020" name="Nature">
        <title>Six reference-quality genomes reveal evolution of bat adaptations.</title>
        <authorList>
            <person name="Jebb D."/>
            <person name="Huang Z."/>
            <person name="Pippel M."/>
            <person name="Hughes G.M."/>
            <person name="Lavrichenko K."/>
            <person name="Devanna P."/>
            <person name="Winkler S."/>
            <person name="Jermiin L.S."/>
            <person name="Skirmuntt E.C."/>
            <person name="Katzourakis A."/>
            <person name="Burkitt-Gray L."/>
            <person name="Ray D.A."/>
            <person name="Sullivan K.A.M."/>
            <person name="Roscito J.G."/>
            <person name="Kirilenko B.M."/>
            <person name="Davalos L.M."/>
            <person name="Corthals A.P."/>
            <person name="Power M.L."/>
            <person name="Jones G."/>
            <person name="Ransome R.D."/>
            <person name="Dechmann D.K.N."/>
            <person name="Locatelli A.G."/>
            <person name="Puechmaille S.J."/>
            <person name="Fedrigo O."/>
            <person name="Jarvis E.D."/>
            <person name="Hiller M."/>
            <person name="Vernes S.C."/>
            <person name="Myers E.W."/>
            <person name="Teeling E.C."/>
        </authorList>
    </citation>
    <scope>NUCLEOTIDE SEQUENCE [LARGE SCALE GENOMIC DNA]</scope>
    <source>
        <strain evidence="1">MMyoMyo1</strain>
        <tissue evidence="1">Flight muscle</tissue>
    </source>
</reference>
<proteinExistence type="predicted"/>
<dbReference type="Proteomes" id="UP000527355">
    <property type="component" value="Unassembled WGS sequence"/>
</dbReference>
<protein>
    <submittedName>
        <fullName evidence="1">Uncharacterized protein</fullName>
    </submittedName>
</protein>
<keyword evidence="2" id="KW-1185">Reference proteome</keyword>
<dbReference type="EMBL" id="JABWUV010000001">
    <property type="protein sequence ID" value="KAF6387372.1"/>
    <property type="molecule type" value="Genomic_DNA"/>
</dbReference>
<organism evidence="1 2">
    <name type="scientific">Myotis myotis</name>
    <name type="common">Greater mouse-eared bat</name>
    <name type="synonym">Vespertilio myotis</name>
    <dbReference type="NCBI Taxonomy" id="51298"/>
    <lineage>
        <taxon>Eukaryota</taxon>
        <taxon>Metazoa</taxon>
        <taxon>Chordata</taxon>
        <taxon>Craniata</taxon>
        <taxon>Vertebrata</taxon>
        <taxon>Euteleostomi</taxon>
        <taxon>Mammalia</taxon>
        <taxon>Eutheria</taxon>
        <taxon>Laurasiatheria</taxon>
        <taxon>Chiroptera</taxon>
        <taxon>Yangochiroptera</taxon>
        <taxon>Vespertilionidae</taxon>
        <taxon>Myotis</taxon>
    </lineage>
</organism>
<evidence type="ECO:0000313" key="2">
    <source>
        <dbReference type="Proteomes" id="UP000527355"/>
    </source>
</evidence>
<comment type="caution">
    <text evidence="1">The sequence shown here is derived from an EMBL/GenBank/DDBJ whole genome shotgun (WGS) entry which is preliminary data.</text>
</comment>
<dbReference type="AlphaFoldDB" id="A0A7J8ALM4"/>
<sequence length="153" mass="17056">MIASPTIPSVYFVQIPDKKTQLKEVHSWRCWEDSWVSEDDLKYAGEVVYLCVLNIAACVVLTHDSWLPPEGMIQESEAKVEAYLSKVNLETDITSLLSCSIGQPGRSGSVVEHRPLNQEITVQFLVRAHAQVLGLIPSVGHVRSSQSVIIFQH</sequence>
<accession>A0A7J8ALM4</accession>
<name>A0A7J8ALM4_MYOMY</name>
<gene>
    <name evidence="1" type="ORF">mMyoMyo1_007878</name>
</gene>